<organism evidence="1 2">
    <name type="scientific">Pyricularia oryzae</name>
    <name type="common">Rice blast fungus</name>
    <name type="synonym">Magnaporthe oryzae</name>
    <dbReference type="NCBI Taxonomy" id="318829"/>
    <lineage>
        <taxon>Eukaryota</taxon>
        <taxon>Fungi</taxon>
        <taxon>Dikarya</taxon>
        <taxon>Ascomycota</taxon>
        <taxon>Pezizomycotina</taxon>
        <taxon>Sordariomycetes</taxon>
        <taxon>Sordariomycetidae</taxon>
        <taxon>Magnaporthales</taxon>
        <taxon>Pyriculariaceae</taxon>
        <taxon>Pyricularia</taxon>
    </lineage>
</organism>
<proteinExistence type="predicted"/>
<evidence type="ECO:0000313" key="1">
    <source>
        <dbReference type="EMBL" id="QBZ62864.1"/>
    </source>
</evidence>
<gene>
    <name evidence="1" type="ORF">PoMZ_11751</name>
</gene>
<evidence type="ECO:0000313" key="2">
    <source>
        <dbReference type="Proteomes" id="UP000294847"/>
    </source>
</evidence>
<sequence>MSRCHGCTPVAKLIHVGVGQLHGLKKSATGARADRLEKHDREVIGETEQAKPYLMGNIVVCTQGECFRRLKFRVELP</sequence>
<protein>
    <submittedName>
        <fullName evidence="1">Uncharacterized protein</fullName>
    </submittedName>
</protein>
<dbReference type="AlphaFoldDB" id="A0A4P7NL62"/>
<reference evidence="1 2" key="1">
    <citation type="journal article" date="2019" name="Mol. Biol. Evol.">
        <title>Blast fungal genomes show frequent chromosomal changes, gene gains and losses, and effector gene turnover.</title>
        <authorList>
            <person name="Gomez Luciano L.B."/>
            <person name="Jason Tsai I."/>
            <person name="Chuma I."/>
            <person name="Tosa Y."/>
            <person name="Chen Y.H."/>
            <person name="Li J.Y."/>
            <person name="Li M.Y."/>
            <person name="Jade Lu M.Y."/>
            <person name="Nakayashiki H."/>
            <person name="Li W.H."/>
        </authorList>
    </citation>
    <scope>NUCLEOTIDE SEQUENCE [LARGE SCALE GENOMIC DNA]</scope>
    <source>
        <strain evidence="1">MZ5-1-6</strain>
    </source>
</reference>
<name>A0A4P7NL62_PYROR</name>
<accession>A0A4P7NL62</accession>
<dbReference type="EMBL" id="CP034208">
    <property type="protein sequence ID" value="QBZ62864.1"/>
    <property type="molecule type" value="Genomic_DNA"/>
</dbReference>
<dbReference type="Proteomes" id="UP000294847">
    <property type="component" value="Chromosome 5"/>
</dbReference>